<dbReference type="AlphaFoldDB" id="A0A4P9YUK8"/>
<feature type="chain" id="PRO_5020271611" description="Secreted protein" evidence="1">
    <location>
        <begin position="22"/>
        <end position="151"/>
    </location>
</feature>
<protein>
    <recommendedName>
        <fullName evidence="4">Secreted protein</fullName>
    </recommendedName>
</protein>
<keyword evidence="1" id="KW-0732">Signal</keyword>
<sequence>MVAAVPDVLLLLLLLVVVVVGVGVGVGVDDSVVVEVDASLLDDSGDADVDVDVGVASEVPTDTDRDAVGTLSGPVPSCSLGSTKIRPSTESVALADIETDSPTLTAASEEDASFERRWRYWRSAVPGRTCACACGTADAVRTAKAHDARRV</sequence>
<evidence type="ECO:0000313" key="2">
    <source>
        <dbReference type="EMBL" id="RKP23524.1"/>
    </source>
</evidence>
<proteinExistence type="predicted"/>
<keyword evidence="3" id="KW-1185">Reference proteome</keyword>
<gene>
    <name evidence="2" type="ORF">SYNPS1DRAFT_30725</name>
</gene>
<feature type="signal peptide" evidence="1">
    <location>
        <begin position="1"/>
        <end position="21"/>
    </location>
</feature>
<evidence type="ECO:0000256" key="1">
    <source>
        <dbReference type="SAM" id="SignalP"/>
    </source>
</evidence>
<evidence type="ECO:0000313" key="3">
    <source>
        <dbReference type="Proteomes" id="UP000278143"/>
    </source>
</evidence>
<evidence type="ECO:0008006" key="4">
    <source>
        <dbReference type="Google" id="ProtNLM"/>
    </source>
</evidence>
<dbReference type="EMBL" id="KZ990907">
    <property type="protein sequence ID" value="RKP23524.1"/>
    <property type="molecule type" value="Genomic_DNA"/>
</dbReference>
<name>A0A4P9YUK8_9FUNG</name>
<organism evidence="2 3">
    <name type="scientific">Syncephalis pseudoplumigaleata</name>
    <dbReference type="NCBI Taxonomy" id="1712513"/>
    <lineage>
        <taxon>Eukaryota</taxon>
        <taxon>Fungi</taxon>
        <taxon>Fungi incertae sedis</taxon>
        <taxon>Zoopagomycota</taxon>
        <taxon>Zoopagomycotina</taxon>
        <taxon>Zoopagomycetes</taxon>
        <taxon>Zoopagales</taxon>
        <taxon>Piptocephalidaceae</taxon>
        <taxon>Syncephalis</taxon>
    </lineage>
</organism>
<accession>A0A4P9YUK8</accession>
<reference evidence="3" key="1">
    <citation type="journal article" date="2018" name="Nat. Microbiol.">
        <title>Leveraging single-cell genomics to expand the fungal tree of life.</title>
        <authorList>
            <person name="Ahrendt S.R."/>
            <person name="Quandt C.A."/>
            <person name="Ciobanu D."/>
            <person name="Clum A."/>
            <person name="Salamov A."/>
            <person name="Andreopoulos B."/>
            <person name="Cheng J.F."/>
            <person name="Woyke T."/>
            <person name="Pelin A."/>
            <person name="Henrissat B."/>
            <person name="Reynolds N.K."/>
            <person name="Benny G.L."/>
            <person name="Smith M.E."/>
            <person name="James T.Y."/>
            <person name="Grigoriev I.V."/>
        </authorList>
    </citation>
    <scope>NUCLEOTIDE SEQUENCE [LARGE SCALE GENOMIC DNA]</scope>
    <source>
        <strain evidence="3">Benny S71-1</strain>
    </source>
</reference>
<dbReference type="Proteomes" id="UP000278143">
    <property type="component" value="Unassembled WGS sequence"/>
</dbReference>